<dbReference type="AlphaFoldDB" id="A0A6M3IZ67"/>
<dbReference type="EMBL" id="MT141465">
    <property type="protein sequence ID" value="QJA62251.1"/>
    <property type="molecule type" value="Genomic_DNA"/>
</dbReference>
<accession>A0A6M3IZ67</accession>
<name>A0A6M3IZ67_9ZZZZ</name>
<proteinExistence type="predicted"/>
<reference evidence="1" key="1">
    <citation type="submission" date="2020-03" db="EMBL/GenBank/DDBJ databases">
        <title>The deep terrestrial virosphere.</title>
        <authorList>
            <person name="Holmfeldt K."/>
            <person name="Nilsson E."/>
            <person name="Simone D."/>
            <person name="Lopez-Fernandez M."/>
            <person name="Wu X."/>
            <person name="de Brujin I."/>
            <person name="Lundin D."/>
            <person name="Andersson A."/>
            <person name="Bertilsson S."/>
            <person name="Dopson M."/>
        </authorList>
    </citation>
    <scope>NUCLEOTIDE SEQUENCE</scope>
    <source>
        <strain evidence="2">MM171A00957</strain>
        <strain evidence="1">MM415B00808</strain>
    </source>
</reference>
<evidence type="ECO:0000313" key="2">
    <source>
        <dbReference type="EMBL" id="QJA99621.1"/>
    </source>
</evidence>
<sequence>MAFLDTIGNVASSFLGASGAAKAAKEQAAASRYSTDVQAGLQREQTQLQREQEAARLKAYQNMLDRAGDISASGEAALYETASKSPEELQQMKQDLLSGTSEELGMLRGEMGAGLAQQGIRGGQAATQMRRGLGEYTTSATRDINQLMAEDAQRRQAALLAYQNAKGMAGTQGQLSLY</sequence>
<dbReference type="EMBL" id="MT143659">
    <property type="protein sequence ID" value="QJA99621.1"/>
    <property type="molecule type" value="Genomic_DNA"/>
</dbReference>
<evidence type="ECO:0000313" key="1">
    <source>
        <dbReference type="EMBL" id="QJA62251.1"/>
    </source>
</evidence>
<gene>
    <name evidence="2" type="ORF">MM171A00957_0008</name>
    <name evidence="1" type="ORF">MM415B00808_0036</name>
</gene>
<protein>
    <submittedName>
        <fullName evidence="1">Uncharacterized protein</fullName>
    </submittedName>
</protein>
<organism evidence="1">
    <name type="scientific">viral metagenome</name>
    <dbReference type="NCBI Taxonomy" id="1070528"/>
    <lineage>
        <taxon>unclassified sequences</taxon>
        <taxon>metagenomes</taxon>
        <taxon>organismal metagenomes</taxon>
    </lineage>
</organism>